<keyword evidence="3" id="KW-1185">Reference proteome</keyword>
<evidence type="ECO:0000313" key="3">
    <source>
        <dbReference type="Proteomes" id="UP000076874"/>
    </source>
</evidence>
<gene>
    <name evidence="2" type="ORF">SPI_04860</name>
</gene>
<dbReference type="Proteomes" id="UP000076874">
    <property type="component" value="Unassembled WGS sequence"/>
</dbReference>
<dbReference type="STRING" id="1081102.A0A167UXB3"/>
<organism evidence="2 3">
    <name type="scientific">Niveomyces insectorum RCEF 264</name>
    <dbReference type="NCBI Taxonomy" id="1081102"/>
    <lineage>
        <taxon>Eukaryota</taxon>
        <taxon>Fungi</taxon>
        <taxon>Dikarya</taxon>
        <taxon>Ascomycota</taxon>
        <taxon>Pezizomycotina</taxon>
        <taxon>Sordariomycetes</taxon>
        <taxon>Hypocreomycetidae</taxon>
        <taxon>Hypocreales</taxon>
        <taxon>Cordycipitaceae</taxon>
        <taxon>Niveomyces</taxon>
    </lineage>
</organism>
<feature type="region of interest" description="Disordered" evidence="1">
    <location>
        <begin position="1"/>
        <end position="66"/>
    </location>
</feature>
<protein>
    <submittedName>
        <fullName evidence="2">Uncharacterized protein</fullName>
    </submittedName>
</protein>
<name>A0A167UXB3_9HYPO</name>
<comment type="caution">
    <text evidence="2">The sequence shown here is derived from an EMBL/GenBank/DDBJ whole genome shotgun (WGS) entry which is preliminary data.</text>
</comment>
<accession>A0A167UXB3</accession>
<proteinExistence type="predicted"/>
<feature type="compositionally biased region" description="Basic and acidic residues" evidence="1">
    <location>
        <begin position="18"/>
        <end position="32"/>
    </location>
</feature>
<feature type="compositionally biased region" description="Basic and acidic residues" evidence="1">
    <location>
        <begin position="375"/>
        <end position="390"/>
    </location>
</feature>
<feature type="compositionally biased region" description="Polar residues" evidence="1">
    <location>
        <begin position="34"/>
        <end position="44"/>
    </location>
</feature>
<evidence type="ECO:0000256" key="1">
    <source>
        <dbReference type="SAM" id="MobiDB-lite"/>
    </source>
</evidence>
<feature type="region of interest" description="Disordered" evidence="1">
    <location>
        <begin position="375"/>
        <end position="398"/>
    </location>
</feature>
<dbReference type="OrthoDB" id="5144711at2759"/>
<evidence type="ECO:0000313" key="2">
    <source>
        <dbReference type="EMBL" id="OAA62001.1"/>
    </source>
</evidence>
<reference evidence="2 3" key="1">
    <citation type="journal article" date="2016" name="Genome Biol. Evol.">
        <title>Divergent and convergent evolution of fungal pathogenicity.</title>
        <authorList>
            <person name="Shang Y."/>
            <person name="Xiao G."/>
            <person name="Zheng P."/>
            <person name="Cen K."/>
            <person name="Zhan S."/>
            <person name="Wang C."/>
        </authorList>
    </citation>
    <scope>NUCLEOTIDE SEQUENCE [LARGE SCALE GENOMIC DNA]</scope>
    <source>
        <strain evidence="2 3">RCEF 264</strain>
    </source>
</reference>
<dbReference type="AlphaFoldDB" id="A0A167UXB3"/>
<dbReference type="EMBL" id="AZHD01000007">
    <property type="protein sequence ID" value="OAA62001.1"/>
    <property type="molecule type" value="Genomic_DNA"/>
</dbReference>
<sequence>MEHAPGDSVSSPQQSGKRKAEPSSSIDREPKRQFNATPSVSQPEKTGGDPGNDPNADSEPPNDPGFASYLRLIAAANAESRVAAEKREKEEEERRRRRELWLDGTILANCLRDREAETERRNRLSPAARLQENGARLLPQLIDAGASITLQITPFNSRGGALCRAGNDCYIKRAVEEGSEVDIPPGREPQKIQDGFRIHVDESKPYASGRQSYYHVACFETMMDLEGLVPDMFSLEVKPYKGDYTQLPTYGLMFRKWFEHKGKINLQKIEEYIERDMASREQYADELRRWQENHEARECDKRFGFGRGCDCPPQPEKQRPILRDYVVAGDGGCRLFDIVHHRHGKTMEQSWTVWRDGPTICLHEDCPEYELDKSAIEDENAKETETRDTLPRNPARRH</sequence>